<dbReference type="HAMAP" id="MF_01131">
    <property type="entry name" value="Rex"/>
    <property type="match status" value="1"/>
</dbReference>
<dbReference type="AlphaFoldDB" id="B5Y7X4"/>
<evidence type="ECO:0000313" key="8">
    <source>
        <dbReference type="EMBL" id="ACI17548.1"/>
    </source>
</evidence>
<evidence type="ECO:0000256" key="5">
    <source>
        <dbReference type="ARBA" id="ARBA00023163"/>
    </source>
</evidence>
<protein>
    <recommendedName>
        <fullName evidence="6">Redox-sensing transcriptional repressor Rex</fullName>
    </recommendedName>
</protein>
<dbReference type="SUPFAM" id="SSF46785">
    <property type="entry name" value="Winged helix' DNA-binding domain"/>
    <property type="match status" value="1"/>
</dbReference>
<comment type="function">
    <text evidence="6">Modulates transcription in response to changes in cellular NADH/NAD(+) redox state.</text>
</comment>
<evidence type="ECO:0000256" key="4">
    <source>
        <dbReference type="ARBA" id="ARBA00023125"/>
    </source>
</evidence>
<keyword evidence="6" id="KW-0520">NAD</keyword>
<dbReference type="eggNOG" id="COG2344">
    <property type="taxonomic scope" value="Bacteria"/>
</dbReference>
<evidence type="ECO:0000313" key="9">
    <source>
        <dbReference type="Proteomes" id="UP000001732"/>
    </source>
</evidence>
<dbReference type="InterPro" id="IPR036388">
    <property type="entry name" value="WH-like_DNA-bd_sf"/>
</dbReference>
<dbReference type="NCBIfam" id="NF003996">
    <property type="entry name" value="PRK05472.2-5"/>
    <property type="match status" value="1"/>
</dbReference>
<dbReference type="GO" id="GO:0045892">
    <property type="term" value="P:negative regulation of DNA-templated transcription"/>
    <property type="evidence" value="ECO:0007669"/>
    <property type="project" value="InterPro"/>
</dbReference>
<sequence>MIPWVVLERLYLYYSYVESLPPEINWVSSQMLGEALGISPDLVRKDMTYCDIKGKPRQGYPVQELKSYLRKLLKLDVNVKSVIVGAGRLGSALANYDGLRKNNMQVLALFDVDPEKVGKNLGDIPILALSELEGFVKEKHVQCGVITVPANSAQQVCDLLVSAGVRAIWNFAPAALKVPHHVQLRNENIVQGFVLLRIRMLEVN</sequence>
<dbReference type="GO" id="GO:0005737">
    <property type="term" value="C:cytoplasm"/>
    <property type="evidence" value="ECO:0007669"/>
    <property type="project" value="UniProtKB-SubCell"/>
</dbReference>
<dbReference type="GO" id="GO:0051775">
    <property type="term" value="P:response to redox state"/>
    <property type="evidence" value="ECO:0007669"/>
    <property type="project" value="InterPro"/>
</dbReference>
<name>B5Y7X4_COPPD</name>
<dbReference type="HOGENOM" id="CLU_061534_1_0_9"/>
<dbReference type="Gene3D" id="1.10.10.10">
    <property type="entry name" value="Winged helix-like DNA-binding domain superfamily/Winged helix DNA-binding domain"/>
    <property type="match status" value="1"/>
</dbReference>
<comment type="similarity">
    <text evidence="6">Belongs to the transcriptional regulatory Rex family.</text>
</comment>
<dbReference type="InterPro" id="IPR009718">
    <property type="entry name" value="Rex_DNA-bd_C_dom"/>
</dbReference>
<dbReference type="InterPro" id="IPR036390">
    <property type="entry name" value="WH_DNA-bd_sf"/>
</dbReference>
<dbReference type="Pfam" id="PF06971">
    <property type="entry name" value="Put_DNA-bind_N"/>
    <property type="match status" value="1"/>
</dbReference>
<dbReference type="PANTHER" id="PTHR35786:SF1">
    <property type="entry name" value="REDOX-SENSING TRANSCRIPTIONAL REPRESSOR REX 1"/>
    <property type="match status" value="1"/>
</dbReference>
<evidence type="ECO:0000256" key="1">
    <source>
        <dbReference type="ARBA" id="ARBA00022490"/>
    </source>
</evidence>
<comment type="subunit">
    <text evidence="6">Homodimer.</text>
</comment>
<accession>B5Y7X4</accession>
<evidence type="ECO:0000259" key="7">
    <source>
        <dbReference type="SMART" id="SM00881"/>
    </source>
</evidence>
<organism evidence="8 9">
    <name type="scientific">Coprothermobacter proteolyticus (strain ATCC 35245 / DSM 5265 / OCM 4 / BT)</name>
    <dbReference type="NCBI Taxonomy" id="309798"/>
    <lineage>
        <taxon>Bacteria</taxon>
        <taxon>Pseudomonadati</taxon>
        <taxon>Coprothermobacterota</taxon>
        <taxon>Coprothermobacteria</taxon>
        <taxon>Coprothermobacterales</taxon>
        <taxon>Coprothermobacteraceae</taxon>
        <taxon>Coprothermobacter</taxon>
    </lineage>
</organism>
<dbReference type="Proteomes" id="UP000001732">
    <property type="component" value="Chromosome"/>
</dbReference>
<keyword evidence="1 6" id="KW-0963">Cytoplasm</keyword>
<reference evidence="9" key="1">
    <citation type="submission" date="2008-08" db="EMBL/GenBank/DDBJ databases">
        <title>The complete genome sequence of Coprothermobacter proteolyticus strain ATCC 5245 / DSM 5265 / BT.</title>
        <authorList>
            <person name="Dodson R.J."/>
            <person name="Durkin A.S."/>
            <person name="Wu M."/>
            <person name="Eisen J."/>
            <person name="Sutton G."/>
        </authorList>
    </citation>
    <scope>NUCLEOTIDE SEQUENCE [LARGE SCALE GENOMIC DNA]</scope>
    <source>
        <strain evidence="9">ATCC 35245 / DSM 5265 / OCM 4 / BT</strain>
    </source>
</reference>
<keyword evidence="9" id="KW-1185">Reference proteome</keyword>
<feature type="binding site" evidence="6">
    <location>
        <begin position="85"/>
        <end position="90"/>
    </location>
    <ligand>
        <name>NAD(+)</name>
        <dbReference type="ChEBI" id="CHEBI:57540"/>
    </ligand>
</feature>
<dbReference type="InterPro" id="IPR003781">
    <property type="entry name" value="CoA-bd"/>
</dbReference>
<keyword evidence="3 6" id="KW-0805">Transcription regulation</keyword>
<dbReference type="Gene3D" id="3.40.50.720">
    <property type="entry name" value="NAD(P)-binding Rossmann-like Domain"/>
    <property type="match status" value="1"/>
</dbReference>
<dbReference type="GO" id="GO:0003700">
    <property type="term" value="F:DNA-binding transcription factor activity"/>
    <property type="evidence" value="ECO:0007669"/>
    <property type="project" value="UniProtKB-UniRule"/>
</dbReference>
<dbReference type="STRING" id="309798.COPRO5265_0513"/>
<dbReference type="KEGG" id="cpo:COPRO5265_0513"/>
<dbReference type="SMART" id="SM00881">
    <property type="entry name" value="CoA_binding"/>
    <property type="match status" value="1"/>
</dbReference>
<dbReference type="InterPro" id="IPR036291">
    <property type="entry name" value="NAD(P)-bd_dom_sf"/>
</dbReference>
<dbReference type="SUPFAM" id="SSF51735">
    <property type="entry name" value="NAD(P)-binding Rossmann-fold domains"/>
    <property type="match status" value="1"/>
</dbReference>
<comment type="caution">
    <text evidence="6">Lacks conserved residue(s) required for the propagation of feature annotation.</text>
</comment>
<dbReference type="NCBIfam" id="NF003994">
    <property type="entry name" value="PRK05472.2-3"/>
    <property type="match status" value="1"/>
</dbReference>
<dbReference type="OrthoDB" id="9784760at2"/>
<proteinExistence type="inferred from homology"/>
<evidence type="ECO:0000256" key="3">
    <source>
        <dbReference type="ARBA" id="ARBA00023015"/>
    </source>
</evidence>
<dbReference type="PANTHER" id="PTHR35786">
    <property type="entry name" value="REDOX-SENSING TRANSCRIPTIONAL REPRESSOR REX"/>
    <property type="match status" value="1"/>
</dbReference>
<dbReference type="EMBL" id="CP001145">
    <property type="protein sequence ID" value="ACI17548.1"/>
    <property type="molecule type" value="Genomic_DNA"/>
</dbReference>
<gene>
    <name evidence="6" type="primary">rex</name>
    <name evidence="8" type="ordered locus">COPRO5265_0513</name>
</gene>
<evidence type="ECO:0000256" key="6">
    <source>
        <dbReference type="HAMAP-Rule" id="MF_01131"/>
    </source>
</evidence>
<dbReference type="NCBIfam" id="NF003995">
    <property type="entry name" value="PRK05472.2-4"/>
    <property type="match status" value="1"/>
</dbReference>
<keyword evidence="5 6" id="KW-0804">Transcription</keyword>
<reference evidence="8 9" key="2">
    <citation type="journal article" date="2014" name="Genome Announc.">
        <title>Complete Genome Sequence of Coprothermobacter proteolyticus DSM 5265.</title>
        <authorList>
            <person name="Alexiev A."/>
            <person name="Coil D.A."/>
            <person name="Badger J.H."/>
            <person name="Enticknap J."/>
            <person name="Ward N."/>
            <person name="Robb F.T."/>
            <person name="Eisen J.A."/>
        </authorList>
    </citation>
    <scope>NUCLEOTIDE SEQUENCE [LARGE SCALE GENOMIC DNA]</scope>
    <source>
        <strain evidence="9">ATCC 35245 / DSM 5265 / OCM 4 / BT</strain>
    </source>
</reference>
<keyword evidence="2 6" id="KW-0678">Repressor</keyword>
<dbReference type="RefSeq" id="WP_012544200.1">
    <property type="nucleotide sequence ID" value="NC_011295.1"/>
</dbReference>
<dbReference type="InterPro" id="IPR022876">
    <property type="entry name" value="Tscrpt_rep_Rex"/>
</dbReference>
<keyword evidence="4 6" id="KW-0238">DNA-binding</keyword>
<feature type="domain" description="CoA-binding" evidence="7">
    <location>
        <begin position="74"/>
        <end position="175"/>
    </location>
</feature>
<dbReference type="GO" id="GO:0003677">
    <property type="term" value="F:DNA binding"/>
    <property type="evidence" value="ECO:0007669"/>
    <property type="project" value="UniProtKB-UniRule"/>
</dbReference>
<comment type="subcellular location">
    <subcellularLocation>
        <location evidence="6">Cytoplasm</location>
    </subcellularLocation>
</comment>
<dbReference type="Pfam" id="PF02629">
    <property type="entry name" value="CoA_binding"/>
    <property type="match status" value="1"/>
</dbReference>
<evidence type="ECO:0000256" key="2">
    <source>
        <dbReference type="ARBA" id="ARBA00022491"/>
    </source>
</evidence>